<dbReference type="PANTHER" id="PTHR22926:SF3">
    <property type="entry name" value="UNDECAPRENYL-PHOSPHATE ALPHA-N-ACETYLGLUCOSAMINYL 1-PHOSPHATE TRANSFERASE"/>
    <property type="match status" value="1"/>
</dbReference>
<feature type="transmembrane region" description="Helical" evidence="9">
    <location>
        <begin position="205"/>
        <end position="222"/>
    </location>
</feature>
<feature type="compositionally biased region" description="Basic and acidic residues" evidence="8">
    <location>
        <begin position="402"/>
        <end position="413"/>
    </location>
</feature>
<feature type="transmembrane region" description="Helical" evidence="9">
    <location>
        <begin position="146"/>
        <end position="164"/>
    </location>
</feature>
<evidence type="ECO:0000256" key="6">
    <source>
        <dbReference type="ARBA" id="ARBA00023136"/>
    </source>
</evidence>
<feature type="transmembrane region" description="Helical" evidence="9">
    <location>
        <begin position="281"/>
        <end position="301"/>
    </location>
</feature>
<dbReference type="CDD" id="cd06853">
    <property type="entry name" value="GT_WecA_like"/>
    <property type="match status" value="1"/>
</dbReference>
<dbReference type="GO" id="GO:0009103">
    <property type="term" value="P:lipopolysaccharide biosynthetic process"/>
    <property type="evidence" value="ECO:0007669"/>
    <property type="project" value="TreeGrafter"/>
</dbReference>
<dbReference type="PANTHER" id="PTHR22926">
    <property type="entry name" value="PHOSPHO-N-ACETYLMURAMOYL-PENTAPEPTIDE-TRANSFERASE"/>
    <property type="match status" value="1"/>
</dbReference>
<feature type="transmembrane region" description="Helical" evidence="9">
    <location>
        <begin position="228"/>
        <end position="244"/>
    </location>
</feature>
<keyword evidence="7" id="KW-0460">Magnesium</keyword>
<organism evidence="10 11">
    <name type="scientific">Thiocapsa imhoffii</name>
    <dbReference type="NCBI Taxonomy" id="382777"/>
    <lineage>
        <taxon>Bacteria</taxon>
        <taxon>Pseudomonadati</taxon>
        <taxon>Pseudomonadota</taxon>
        <taxon>Gammaproteobacteria</taxon>
        <taxon>Chromatiales</taxon>
        <taxon>Chromatiaceae</taxon>
        <taxon>Thiocapsa</taxon>
    </lineage>
</organism>
<feature type="transmembrane region" description="Helical" evidence="9">
    <location>
        <begin position="48"/>
        <end position="71"/>
    </location>
</feature>
<protein>
    <recommendedName>
        <fullName evidence="12">Undecaprenyl-phosphate alpha-N-acetylglucosaminyl 1-phosphate transferase</fullName>
    </recommendedName>
</protein>
<feature type="transmembrane region" description="Helical" evidence="9">
    <location>
        <begin position="256"/>
        <end position="275"/>
    </location>
</feature>
<dbReference type="GO" id="GO:0044038">
    <property type="term" value="P:cell wall macromolecule biosynthetic process"/>
    <property type="evidence" value="ECO:0007669"/>
    <property type="project" value="TreeGrafter"/>
</dbReference>
<dbReference type="AlphaFoldDB" id="A0A9X0WHX3"/>
<keyword evidence="3" id="KW-0808">Transferase</keyword>
<keyword evidence="6 9" id="KW-0472">Membrane</keyword>
<keyword evidence="11" id="KW-1185">Reference proteome</keyword>
<keyword evidence="7" id="KW-0479">Metal-binding</keyword>
<evidence type="ECO:0000256" key="3">
    <source>
        <dbReference type="ARBA" id="ARBA00022679"/>
    </source>
</evidence>
<dbReference type="GO" id="GO:0016780">
    <property type="term" value="F:phosphotransferase activity, for other substituted phosphate groups"/>
    <property type="evidence" value="ECO:0007669"/>
    <property type="project" value="InterPro"/>
</dbReference>
<evidence type="ECO:0000256" key="9">
    <source>
        <dbReference type="SAM" id="Phobius"/>
    </source>
</evidence>
<evidence type="ECO:0000256" key="4">
    <source>
        <dbReference type="ARBA" id="ARBA00022692"/>
    </source>
</evidence>
<keyword evidence="4 9" id="KW-0812">Transmembrane</keyword>
<feature type="region of interest" description="Disordered" evidence="8">
    <location>
        <begin position="392"/>
        <end position="425"/>
    </location>
</feature>
<feature type="transmembrane region" description="Helical" evidence="9">
    <location>
        <begin position="337"/>
        <end position="357"/>
    </location>
</feature>
<evidence type="ECO:0000313" key="10">
    <source>
        <dbReference type="EMBL" id="MBK1645057.1"/>
    </source>
</evidence>
<evidence type="ECO:0000256" key="2">
    <source>
        <dbReference type="ARBA" id="ARBA00022475"/>
    </source>
</evidence>
<evidence type="ECO:0000256" key="8">
    <source>
        <dbReference type="SAM" id="MobiDB-lite"/>
    </source>
</evidence>
<gene>
    <name evidence="10" type="ORF">CKO25_10410</name>
</gene>
<accession>A0A9X0WHX3</accession>
<evidence type="ECO:0000313" key="11">
    <source>
        <dbReference type="Proteomes" id="UP001138802"/>
    </source>
</evidence>
<dbReference type="Proteomes" id="UP001138802">
    <property type="component" value="Unassembled WGS sequence"/>
</dbReference>
<sequence>MPLRFEADLQTDHVLVKPRTTGSDGGVGPTDGPPTICLTPRDWGVSLIIAALCIITASVISAWSLVLLYPLAKRIGLVDLPNDRRKFHTDGVPPIGGLSIFFGLAVASLVVFPIQPVYLWGLAGAALLVIVGALDDRFSCRTSVRFATEITAALLLTLGSGVTLTSLGDLFGFGTISLGPFAVPLTVFAMVGIINAVNMMDGIDGLAGSLVAIALMVLVLLAPTFGPVQLMGLATIAALVPVLIRNLGLFGASRKVFLGDSGSLLLGYILVWSLVEASEPRGTIAPVTALWLVAIPLMDTLRVIGRRLLRGASPFKADDEHLHHILTRLVQNPRQTLIVVLLLSIALTGVGLFGHFSNLDESVIFYAALLTFVCYLALTYLAGRLSRCLNQQSDTGPPTVRGDSKMETMKRYADPLTPVKRPSFP</sequence>
<keyword evidence="2" id="KW-1003">Cell membrane</keyword>
<comment type="cofactor">
    <cofactor evidence="7">
        <name>Mg(2+)</name>
        <dbReference type="ChEBI" id="CHEBI:18420"/>
    </cofactor>
</comment>
<keyword evidence="5 9" id="KW-1133">Transmembrane helix</keyword>
<feature type="binding site" evidence="7">
    <location>
        <position position="198"/>
    </location>
    <ligand>
        <name>Mg(2+)</name>
        <dbReference type="ChEBI" id="CHEBI:18420"/>
    </ligand>
</feature>
<evidence type="ECO:0000256" key="5">
    <source>
        <dbReference type="ARBA" id="ARBA00022989"/>
    </source>
</evidence>
<dbReference type="GO" id="GO:0046872">
    <property type="term" value="F:metal ion binding"/>
    <property type="evidence" value="ECO:0007669"/>
    <property type="project" value="UniProtKB-KW"/>
</dbReference>
<comment type="subcellular location">
    <subcellularLocation>
        <location evidence="1">Cell membrane</location>
        <topology evidence="1">Multi-pass membrane protein</topology>
    </subcellularLocation>
</comment>
<dbReference type="Pfam" id="PF00953">
    <property type="entry name" value="Glycos_transf_4"/>
    <property type="match status" value="1"/>
</dbReference>
<dbReference type="InterPro" id="IPR000715">
    <property type="entry name" value="Glycosyl_transferase_4"/>
</dbReference>
<proteinExistence type="predicted"/>
<feature type="binding site" evidence="7">
    <location>
        <position position="260"/>
    </location>
    <ligand>
        <name>Mg(2+)</name>
        <dbReference type="ChEBI" id="CHEBI:18420"/>
    </ligand>
</feature>
<evidence type="ECO:0000256" key="7">
    <source>
        <dbReference type="PIRSR" id="PIRSR600715-1"/>
    </source>
</evidence>
<comment type="caution">
    <text evidence="10">The sequence shown here is derived from an EMBL/GenBank/DDBJ whole genome shotgun (WGS) entry which is preliminary data.</text>
</comment>
<dbReference type="GO" id="GO:0005886">
    <property type="term" value="C:plasma membrane"/>
    <property type="evidence" value="ECO:0007669"/>
    <property type="project" value="UniProtKB-SubCell"/>
</dbReference>
<evidence type="ECO:0008006" key="12">
    <source>
        <dbReference type="Google" id="ProtNLM"/>
    </source>
</evidence>
<feature type="transmembrane region" description="Helical" evidence="9">
    <location>
        <begin position="117"/>
        <end position="134"/>
    </location>
</feature>
<name>A0A9X0WHX3_9GAMM</name>
<reference evidence="10 11" key="1">
    <citation type="journal article" date="2020" name="Microorganisms">
        <title>Osmotic Adaptation and Compatible Solute Biosynthesis of Phototrophic Bacteria as Revealed from Genome Analyses.</title>
        <authorList>
            <person name="Imhoff J.F."/>
            <person name="Rahn T."/>
            <person name="Kunzel S."/>
            <person name="Keller A."/>
            <person name="Neulinger S.C."/>
        </authorList>
    </citation>
    <scope>NUCLEOTIDE SEQUENCE [LARGE SCALE GENOMIC DNA]</scope>
    <source>
        <strain evidence="10 11">DSM 21303</strain>
    </source>
</reference>
<feature type="transmembrane region" description="Helical" evidence="9">
    <location>
        <begin position="92"/>
        <end position="111"/>
    </location>
</feature>
<evidence type="ECO:0000256" key="1">
    <source>
        <dbReference type="ARBA" id="ARBA00004651"/>
    </source>
</evidence>
<feature type="transmembrane region" description="Helical" evidence="9">
    <location>
        <begin position="363"/>
        <end position="383"/>
    </location>
</feature>
<dbReference type="GO" id="GO:0071555">
    <property type="term" value="P:cell wall organization"/>
    <property type="evidence" value="ECO:0007669"/>
    <property type="project" value="TreeGrafter"/>
</dbReference>
<dbReference type="EMBL" id="NRSD01000009">
    <property type="protein sequence ID" value="MBK1645057.1"/>
    <property type="molecule type" value="Genomic_DNA"/>
</dbReference>
<feature type="transmembrane region" description="Helical" evidence="9">
    <location>
        <begin position="170"/>
        <end position="193"/>
    </location>
</feature>